<keyword evidence="1" id="KW-0472">Membrane</keyword>
<dbReference type="Gene3D" id="3.40.50.2300">
    <property type="match status" value="2"/>
</dbReference>
<dbReference type="Proteomes" id="UP000504724">
    <property type="component" value="Chromosome"/>
</dbReference>
<dbReference type="RefSeq" id="WP_173284301.1">
    <property type="nucleotide sequence ID" value="NZ_CP054020.1"/>
</dbReference>
<evidence type="ECO:0000256" key="1">
    <source>
        <dbReference type="ARBA" id="ARBA00023136"/>
    </source>
</evidence>
<dbReference type="Pfam" id="PF04348">
    <property type="entry name" value="LppC"/>
    <property type="match status" value="1"/>
</dbReference>
<dbReference type="PANTHER" id="PTHR38038">
    <property type="entry name" value="PENICILLIN-BINDING PROTEIN ACTIVATOR LPOA"/>
    <property type="match status" value="1"/>
</dbReference>
<dbReference type="InterPro" id="IPR028082">
    <property type="entry name" value="Peripla_BP_I"/>
</dbReference>
<sequence>MSFYFLSRVLPFSFLPAGRAQSKTALKSLAVALTSASLLHGCSSPQPQAEKTAPEAVKPEQPKVEISAVKPPELLVSIDPELERQKAFENRDWPAYLQFSYDLWQESPPARQAEIEDQAWQALLPLDDMTLQQLDDNSDPRINAWSHLIQVFRLQGLPFEHALSDLQLFETDAIYRSHLLPKLLSQLPPEEEVRNIAVFLPMQSKFKPVAEQIQNGILKAYYRNENLNRKLRLNFYDSTDITQVSSLYFQAKQEGADVIIGPLRKNAVEQLQGFDDRNIVALNTIDGITSFTQFSLKSSDKIQQLAEGFAQQQYRMLGILNSDEKENALNAALLASVWNQPPQQSLVQVSYSEQKPELRKAFDQLVNASNSIERKNTLRWTVGEKLEFYPRVREDLNAIVVFDSANRLAVINPQKGLYLLETPVYTATELNQQNLKALKNNHDLKEVELLTQPVTLNPEDLQGTFEAFGWDSLQVAANLPKLKKGACLSNTKTGYLRIVDNQVQQTLVWAKFDDKGQLTPYRLPHITPQLTLEEKMETESDAEDALQQRLQDELKSGDMEGVSP</sequence>
<dbReference type="GO" id="GO:0031241">
    <property type="term" value="C:periplasmic side of cell outer membrane"/>
    <property type="evidence" value="ECO:0007669"/>
    <property type="project" value="TreeGrafter"/>
</dbReference>
<proteinExistence type="predicted"/>
<dbReference type="CDD" id="cd06339">
    <property type="entry name" value="PBP1_YraM_LppC_lipoprotein-like"/>
    <property type="match status" value="1"/>
</dbReference>
<dbReference type="KEGG" id="txa:HQN79_03445"/>
<dbReference type="PANTHER" id="PTHR38038:SF1">
    <property type="entry name" value="PENICILLIN-BINDING PROTEIN ACTIVATOR LPOA"/>
    <property type="match status" value="1"/>
</dbReference>
<dbReference type="EMBL" id="CP054020">
    <property type="protein sequence ID" value="QKI88688.1"/>
    <property type="molecule type" value="Genomic_DNA"/>
</dbReference>
<dbReference type="InterPro" id="IPR007443">
    <property type="entry name" value="LpoA"/>
</dbReference>
<name>A0A7D4TFA9_9GAMM</name>
<dbReference type="GO" id="GO:0009252">
    <property type="term" value="P:peptidoglycan biosynthetic process"/>
    <property type="evidence" value="ECO:0007669"/>
    <property type="project" value="TreeGrafter"/>
</dbReference>
<dbReference type="AlphaFoldDB" id="A0A7D4TFA9"/>
<gene>
    <name evidence="3" type="ORF">HQN79_03445</name>
</gene>
<dbReference type="SUPFAM" id="SSF53822">
    <property type="entry name" value="Periplasmic binding protein-like I"/>
    <property type="match status" value="1"/>
</dbReference>
<feature type="region of interest" description="Disordered" evidence="2">
    <location>
        <begin position="534"/>
        <end position="564"/>
    </location>
</feature>
<evidence type="ECO:0000313" key="4">
    <source>
        <dbReference type="Proteomes" id="UP000504724"/>
    </source>
</evidence>
<dbReference type="GO" id="GO:0030234">
    <property type="term" value="F:enzyme regulator activity"/>
    <property type="evidence" value="ECO:0007669"/>
    <property type="project" value="TreeGrafter"/>
</dbReference>
<reference evidence="3 4" key="1">
    <citation type="submission" date="2020-05" db="EMBL/GenBank/DDBJ databases">
        <title>Thiomicrorhabdus sediminis sp.nov. and Thiomicrorhabdus xiamenensis sp.nov., novel sulfur-oxidizing bacteria isolated from coastal sediment.</title>
        <authorList>
            <person name="Liu X."/>
        </authorList>
    </citation>
    <scope>NUCLEOTIDE SEQUENCE [LARGE SCALE GENOMIC DNA]</scope>
    <source>
        <strain evidence="3 4">G2</strain>
    </source>
</reference>
<keyword evidence="4" id="KW-1185">Reference proteome</keyword>
<accession>A0A7D4TFA9</accession>
<evidence type="ECO:0000313" key="3">
    <source>
        <dbReference type="EMBL" id="QKI88688.1"/>
    </source>
</evidence>
<evidence type="ECO:0000256" key="2">
    <source>
        <dbReference type="SAM" id="MobiDB-lite"/>
    </source>
</evidence>
<protein>
    <submittedName>
        <fullName evidence="3">Penicillin-binding protein activator</fullName>
    </submittedName>
</protein>
<organism evidence="3 4">
    <name type="scientific">Thiomicrorhabdus xiamenensis</name>
    <dbReference type="NCBI Taxonomy" id="2739063"/>
    <lineage>
        <taxon>Bacteria</taxon>
        <taxon>Pseudomonadati</taxon>
        <taxon>Pseudomonadota</taxon>
        <taxon>Gammaproteobacteria</taxon>
        <taxon>Thiotrichales</taxon>
        <taxon>Piscirickettsiaceae</taxon>
        <taxon>Thiomicrorhabdus</taxon>
    </lineage>
</organism>